<evidence type="ECO:0000256" key="4">
    <source>
        <dbReference type="ARBA" id="ARBA00022839"/>
    </source>
</evidence>
<dbReference type="GO" id="GO:0005737">
    <property type="term" value="C:cytoplasm"/>
    <property type="evidence" value="ECO:0007669"/>
    <property type="project" value="UniProtKB-SubCell"/>
</dbReference>
<dbReference type="AlphaFoldDB" id="A0A1G2JNF5"/>
<name>A0A1G2JNF5_9BACT</name>
<dbReference type="NCBIfam" id="TIGR00237">
    <property type="entry name" value="xseA"/>
    <property type="match status" value="1"/>
</dbReference>
<dbReference type="CDD" id="cd04489">
    <property type="entry name" value="ExoVII_LU_OBF"/>
    <property type="match status" value="1"/>
</dbReference>
<evidence type="ECO:0000256" key="1">
    <source>
        <dbReference type="ARBA" id="ARBA00022490"/>
    </source>
</evidence>
<sequence>MEIDKNKIYSISEFVGVLNDDLKWMKAKIVGEVVDPKIWPSGHVYFSLKDQKDGSVLNCIIWGSKYRLFGINLEQGMKIVAFGKPEIYSANGRLSFICETIELAGEGDLKKQYELLKKKLSEEGLFAQENKRPIPKYLQKIGVITSKQGAVIHDFLNNIGKFGFKITLIDSRVEGQGAVEDLLASIKTFRTKDIDVLVIIRGGGSMESLMAFNNELLVREVAGFPVPVVVGIGHDQDVPLVCLASDSSQSTPTAVANLLSASWEQALLEIFRYEKKIFANYGLIFERYKAIENKLFLSFSNFRNLLTNIKINLNNLQDKYFVGFKNLILSVNQSLIHAEKIISSNSPERQLSLGYSIALINGKVVRKTKDAKTGDSLDIKVSDGVINTNVVK</sequence>
<keyword evidence="2 5" id="KW-0540">Nuclease</keyword>
<evidence type="ECO:0000256" key="3">
    <source>
        <dbReference type="ARBA" id="ARBA00022801"/>
    </source>
</evidence>
<evidence type="ECO:0000256" key="5">
    <source>
        <dbReference type="HAMAP-Rule" id="MF_00378"/>
    </source>
</evidence>
<dbReference type="EMBL" id="MHPU01000018">
    <property type="protein sequence ID" value="OGZ88664.1"/>
    <property type="molecule type" value="Genomic_DNA"/>
</dbReference>
<evidence type="ECO:0000259" key="8">
    <source>
        <dbReference type="Pfam" id="PF13742"/>
    </source>
</evidence>
<dbReference type="PANTHER" id="PTHR30008">
    <property type="entry name" value="EXODEOXYRIBONUCLEASE 7 LARGE SUBUNIT"/>
    <property type="match status" value="1"/>
</dbReference>
<evidence type="ECO:0000259" key="7">
    <source>
        <dbReference type="Pfam" id="PF02601"/>
    </source>
</evidence>
<evidence type="ECO:0000256" key="2">
    <source>
        <dbReference type="ARBA" id="ARBA00022722"/>
    </source>
</evidence>
<dbReference type="GO" id="GO:0008855">
    <property type="term" value="F:exodeoxyribonuclease VII activity"/>
    <property type="evidence" value="ECO:0007669"/>
    <property type="project" value="UniProtKB-UniRule"/>
</dbReference>
<comment type="subunit">
    <text evidence="5">Heterooligomer composed of large and small subunits.</text>
</comment>
<dbReference type="HAMAP" id="MF_00378">
    <property type="entry name" value="Exonuc_7_L"/>
    <property type="match status" value="1"/>
</dbReference>
<dbReference type="InterPro" id="IPR025824">
    <property type="entry name" value="OB-fold_nuc-bd_dom"/>
</dbReference>
<comment type="function">
    <text evidence="5">Bidirectionally degrades single-stranded DNA into large acid-insoluble oligonucleotides, which are then degraded further into small acid-soluble oligonucleotides.</text>
</comment>
<organism evidence="9 10">
    <name type="scientific">Candidatus Staskawiczbacteria bacterium RIFOXYD1_FULL_32_13</name>
    <dbReference type="NCBI Taxonomy" id="1802234"/>
    <lineage>
        <taxon>Bacteria</taxon>
        <taxon>Candidatus Staskawicziibacteriota</taxon>
    </lineage>
</organism>
<comment type="caution">
    <text evidence="9">The sequence shown here is derived from an EMBL/GenBank/DDBJ whole genome shotgun (WGS) entry which is preliminary data.</text>
</comment>
<keyword evidence="1 5" id="KW-0963">Cytoplasm</keyword>
<proteinExistence type="inferred from homology"/>
<dbReference type="InterPro" id="IPR020579">
    <property type="entry name" value="Exonuc_VII_lsu_C"/>
</dbReference>
<dbReference type="GO" id="GO:0006308">
    <property type="term" value="P:DNA catabolic process"/>
    <property type="evidence" value="ECO:0007669"/>
    <property type="project" value="UniProtKB-UniRule"/>
</dbReference>
<feature type="domain" description="OB-fold nucleic acid binding" evidence="8">
    <location>
        <begin position="14"/>
        <end position="102"/>
    </location>
</feature>
<evidence type="ECO:0000256" key="6">
    <source>
        <dbReference type="RuleBase" id="RU004355"/>
    </source>
</evidence>
<dbReference type="Pfam" id="PF13742">
    <property type="entry name" value="tRNA_anti_2"/>
    <property type="match status" value="1"/>
</dbReference>
<keyword evidence="4 5" id="KW-0269">Exonuclease</keyword>
<protein>
    <recommendedName>
        <fullName evidence="5">Exodeoxyribonuclease 7 large subunit</fullName>
        <ecNumber evidence="5">3.1.11.6</ecNumber>
    </recommendedName>
    <alternativeName>
        <fullName evidence="5">Exodeoxyribonuclease VII large subunit</fullName>
        <shortName evidence="5">Exonuclease VII large subunit</shortName>
    </alternativeName>
</protein>
<comment type="subcellular location">
    <subcellularLocation>
        <location evidence="5 6">Cytoplasm</location>
    </subcellularLocation>
</comment>
<dbReference type="EC" id="3.1.11.6" evidence="5"/>
<dbReference type="Pfam" id="PF02601">
    <property type="entry name" value="Exonuc_VII_L"/>
    <property type="match status" value="1"/>
</dbReference>
<dbReference type="PANTHER" id="PTHR30008:SF0">
    <property type="entry name" value="EXODEOXYRIBONUCLEASE 7 LARGE SUBUNIT"/>
    <property type="match status" value="1"/>
</dbReference>
<accession>A0A1G2JNF5</accession>
<feature type="domain" description="Exonuclease VII large subunit C-terminal" evidence="7">
    <location>
        <begin position="125"/>
        <end position="318"/>
    </location>
</feature>
<reference evidence="9 10" key="1">
    <citation type="journal article" date="2016" name="Nat. Commun.">
        <title>Thousands of microbial genomes shed light on interconnected biogeochemical processes in an aquifer system.</title>
        <authorList>
            <person name="Anantharaman K."/>
            <person name="Brown C.T."/>
            <person name="Hug L.A."/>
            <person name="Sharon I."/>
            <person name="Castelle C.J."/>
            <person name="Probst A.J."/>
            <person name="Thomas B.C."/>
            <person name="Singh A."/>
            <person name="Wilkins M.J."/>
            <person name="Karaoz U."/>
            <person name="Brodie E.L."/>
            <person name="Williams K.H."/>
            <person name="Hubbard S.S."/>
            <person name="Banfield J.F."/>
        </authorList>
    </citation>
    <scope>NUCLEOTIDE SEQUENCE [LARGE SCALE GENOMIC DNA]</scope>
</reference>
<comment type="similarity">
    <text evidence="5 6">Belongs to the XseA family.</text>
</comment>
<gene>
    <name evidence="5" type="primary">xseA</name>
    <name evidence="9" type="ORF">A2561_02365</name>
</gene>
<dbReference type="GO" id="GO:0009318">
    <property type="term" value="C:exodeoxyribonuclease VII complex"/>
    <property type="evidence" value="ECO:0007669"/>
    <property type="project" value="UniProtKB-UniRule"/>
</dbReference>
<evidence type="ECO:0000313" key="9">
    <source>
        <dbReference type="EMBL" id="OGZ88664.1"/>
    </source>
</evidence>
<comment type="catalytic activity">
    <reaction evidence="5 6">
        <text>Exonucleolytic cleavage in either 5'- to 3'- or 3'- to 5'-direction to yield nucleoside 5'-phosphates.</text>
        <dbReference type="EC" id="3.1.11.6"/>
    </reaction>
</comment>
<dbReference type="GO" id="GO:0003676">
    <property type="term" value="F:nucleic acid binding"/>
    <property type="evidence" value="ECO:0007669"/>
    <property type="project" value="InterPro"/>
</dbReference>
<dbReference type="Proteomes" id="UP000178935">
    <property type="component" value="Unassembled WGS sequence"/>
</dbReference>
<evidence type="ECO:0000313" key="10">
    <source>
        <dbReference type="Proteomes" id="UP000178935"/>
    </source>
</evidence>
<dbReference type="InterPro" id="IPR003753">
    <property type="entry name" value="Exonuc_VII_L"/>
</dbReference>
<keyword evidence="3 5" id="KW-0378">Hydrolase</keyword>